<evidence type="ECO:0000259" key="4">
    <source>
        <dbReference type="PROSITE" id="PS50893"/>
    </source>
</evidence>
<dbReference type="PANTHER" id="PTHR42788">
    <property type="entry name" value="TAURINE IMPORT ATP-BINDING PROTEIN-RELATED"/>
    <property type="match status" value="1"/>
</dbReference>
<dbReference type="PROSITE" id="PS00211">
    <property type="entry name" value="ABC_TRANSPORTER_1"/>
    <property type="match status" value="1"/>
</dbReference>
<dbReference type="InterPro" id="IPR017871">
    <property type="entry name" value="ABC_transporter-like_CS"/>
</dbReference>
<dbReference type="PROSITE" id="PS50893">
    <property type="entry name" value="ABC_TRANSPORTER_2"/>
    <property type="match status" value="1"/>
</dbReference>
<sequence length="266" mass="30302">MSQEEVLIETKNLDKIYGTGEDSVLALKDINLEIRRGEFVCVLGPSGCGKSTLLKTIAGYIEATNGQCLMQGEEIEGPDWHRGVVFQSSTLYPWMSVKDNVEFGPRMRNLPEDEIKEIQEYFLEEVNLSGFGDKATFELSGGMKQRVALARVLANNPQVILMDEPFGALDALTRNDMQKLIHNIWKENNSTIFFITHDVDEALSLATRVVVMSKRPGRIIREFNVDFTDTLFDENTKFDDSSQRVEYEDEYFKVKNEILDIINNQV</sequence>
<name>A0A938XTD4_9FIRM</name>
<dbReference type="Pfam" id="PF00005">
    <property type="entry name" value="ABC_tran"/>
    <property type="match status" value="1"/>
</dbReference>
<gene>
    <name evidence="5" type="ORF">JOC47_000006</name>
</gene>
<proteinExistence type="predicted"/>
<reference evidence="5" key="1">
    <citation type="submission" date="2021-01" db="EMBL/GenBank/DDBJ databases">
        <title>Genomic Encyclopedia of Type Strains, Phase IV (KMG-IV): sequencing the most valuable type-strain genomes for metagenomic binning, comparative biology and taxonomic classification.</title>
        <authorList>
            <person name="Goeker M."/>
        </authorList>
    </citation>
    <scope>NUCLEOTIDE SEQUENCE</scope>
    <source>
        <strain evidence="5">DSM 23230</strain>
    </source>
</reference>
<dbReference type="AlphaFoldDB" id="A0A938XTD4"/>
<dbReference type="InterPro" id="IPR050166">
    <property type="entry name" value="ABC_transporter_ATP-bind"/>
</dbReference>
<evidence type="ECO:0000256" key="3">
    <source>
        <dbReference type="ARBA" id="ARBA00022840"/>
    </source>
</evidence>
<evidence type="ECO:0000256" key="2">
    <source>
        <dbReference type="ARBA" id="ARBA00022741"/>
    </source>
</evidence>
<protein>
    <submittedName>
        <fullName evidence="5">Taurine transport system ATP-binding protein</fullName>
    </submittedName>
</protein>
<dbReference type="PANTHER" id="PTHR42788:SF13">
    <property type="entry name" value="ALIPHATIC SULFONATES IMPORT ATP-BINDING PROTEIN SSUB"/>
    <property type="match status" value="1"/>
</dbReference>
<accession>A0A938XTD4</accession>
<dbReference type="InterPro" id="IPR027417">
    <property type="entry name" value="P-loop_NTPase"/>
</dbReference>
<dbReference type="GO" id="GO:0016887">
    <property type="term" value="F:ATP hydrolysis activity"/>
    <property type="evidence" value="ECO:0007669"/>
    <property type="project" value="InterPro"/>
</dbReference>
<evidence type="ECO:0000256" key="1">
    <source>
        <dbReference type="ARBA" id="ARBA00022448"/>
    </source>
</evidence>
<organism evidence="5 6">
    <name type="scientific">Halanaerobacter jeridensis</name>
    <dbReference type="NCBI Taxonomy" id="706427"/>
    <lineage>
        <taxon>Bacteria</taxon>
        <taxon>Bacillati</taxon>
        <taxon>Bacillota</taxon>
        <taxon>Clostridia</taxon>
        <taxon>Halanaerobiales</taxon>
        <taxon>Halobacteroidaceae</taxon>
        <taxon>Halanaerobacter</taxon>
    </lineage>
</organism>
<evidence type="ECO:0000313" key="6">
    <source>
        <dbReference type="Proteomes" id="UP000774000"/>
    </source>
</evidence>
<dbReference type="Gene3D" id="3.40.50.300">
    <property type="entry name" value="P-loop containing nucleotide triphosphate hydrolases"/>
    <property type="match status" value="1"/>
</dbReference>
<dbReference type="SMART" id="SM00382">
    <property type="entry name" value="AAA"/>
    <property type="match status" value="1"/>
</dbReference>
<keyword evidence="1" id="KW-0813">Transport</keyword>
<dbReference type="CDD" id="cd03293">
    <property type="entry name" value="ABC_NrtD_SsuB_transporters"/>
    <property type="match status" value="1"/>
</dbReference>
<dbReference type="RefSeq" id="WP_204699915.1">
    <property type="nucleotide sequence ID" value="NZ_JAFBDQ010000001.1"/>
</dbReference>
<dbReference type="GO" id="GO:0005524">
    <property type="term" value="F:ATP binding"/>
    <property type="evidence" value="ECO:0007669"/>
    <property type="project" value="UniProtKB-KW"/>
</dbReference>
<feature type="domain" description="ABC transporter" evidence="4">
    <location>
        <begin position="8"/>
        <end position="239"/>
    </location>
</feature>
<keyword evidence="2" id="KW-0547">Nucleotide-binding</keyword>
<dbReference type="Proteomes" id="UP000774000">
    <property type="component" value="Unassembled WGS sequence"/>
</dbReference>
<keyword evidence="6" id="KW-1185">Reference proteome</keyword>
<comment type="caution">
    <text evidence="5">The sequence shown here is derived from an EMBL/GenBank/DDBJ whole genome shotgun (WGS) entry which is preliminary data.</text>
</comment>
<keyword evidence="3 5" id="KW-0067">ATP-binding</keyword>
<evidence type="ECO:0000313" key="5">
    <source>
        <dbReference type="EMBL" id="MBM7555182.1"/>
    </source>
</evidence>
<dbReference type="InterPro" id="IPR003439">
    <property type="entry name" value="ABC_transporter-like_ATP-bd"/>
</dbReference>
<dbReference type="EMBL" id="JAFBDQ010000001">
    <property type="protein sequence ID" value="MBM7555182.1"/>
    <property type="molecule type" value="Genomic_DNA"/>
</dbReference>
<dbReference type="InterPro" id="IPR003593">
    <property type="entry name" value="AAA+_ATPase"/>
</dbReference>
<dbReference type="SUPFAM" id="SSF52540">
    <property type="entry name" value="P-loop containing nucleoside triphosphate hydrolases"/>
    <property type="match status" value="1"/>
</dbReference>